<evidence type="ECO:0000256" key="4">
    <source>
        <dbReference type="ARBA" id="ARBA00023002"/>
    </source>
</evidence>
<dbReference type="Gene3D" id="3.50.50.60">
    <property type="entry name" value="FAD/NAD(P)-binding domain"/>
    <property type="match status" value="1"/>
</dbReference>
<keyword evidence="4" id="KW-0560">Oxidoreductase</keyword>
<protein>
    <submittedName>
        <fullName evidence="7">FAD-dependent monooxygenase nodY2-like protein</fullName>
    </submittedName>
</protein>
<dbReference type="InterPro" id="IPR002938">
    <property type="entry name" value="FAD-bd"/>
</dbReference>
<comment type="caution">
    <text evidence="7">The sequence shown here is derived from an EMBL/GenBank/DDBJ whole genome shotgun (WGS) entry which is preliminary data.</text>
</comment>
<keyword evidence="5" id="KW-0503">Monooxygenase</keyword>
<reference evidence="7 8" key="1">
    <citation type="submission" date="2024-01" db="EMBL/GenBank/DDBJ databases">
        <title>Complete genome of Cladobotryum mycophilum ATHUM6906.</title>
        <authorList>
            <person name="Christinaki A.C."/>
            <person name="Myridakis A.I."/>
            <person name="Kouvelis V.N."/>
        </authorList>
    </citation>
    <scope>NUCLEOTIDE SEQUENCE [LARGE SCALE GENOMIC DNA]</scope>
    <source>
        <strain evidence="7 8">ATHUM6906</strain>
    </source>
</reference>
<evidence type="ECO:0000256" key="3">
    <source>
        <dbReference type="ARBA" id="ARBA00022827"/>
    </source>
</evidence>
<evidence type="ECO:0000256" key="2">
    <source>
        <dbReference type="ARBA" id="ARBA00022630"/>
    </source>
</evidence>
<evidence type="ECO:0000259" key="6">
    <source>
        <dbReference type="Pfam" id="PF01494"/>
    </source>
</evidence>
<gene>
    <name evidence="7" type="ORF">PT974_09722</name>
</gene>
<dbReference type="Pfam" id="PF01494">
    <property type="entry name" value="FAD_binding_3"/>
    <property type="match status" value="1"/>
</dbReference>
<evidence type="ECO:0000256" key="5">
    <source>
        <dbReference type="ARBA" id="ARBA00023033"/>
    </source>
</evidence>
<keyword evidence="2" id="KW-0285">Flavoprotein</keyword>
<organism evidence="7 8">
    <name type="scientific">Cladobotryum mycophilum</name>
    <dbReference type="NCBI Taxonomy" id="491253"/>
    <lineage>
        <taxon>Eukaryota</taxon>
        <taxon>Fungi</taxon>
        <taxon>Dikarya</taxon>
        <taxon>Ascomycota</taxon>
        <taxon>Pezizomycotina</taxon>
        <taxon>Sordariomycetes</taxon>
        <taxon>Hypocreomycetidae</taxon>
        <taxon>Hypocreales</taxon>
        <taxon>Hypocreaceae</taxon>
        <taxon>Cladobotryum</taxon>
    </lineage>
</organism>
<evidence type="ECO:0000313" key="7">
    <source>
        <dbReference type="EMBL" id="KAK5991440.1"/>
    </source>
</evidence>
<dbReference type="PANTHER" id="PTHR13789:SF316">
    <property type="entry name" value="FAD-BINDING DOMAIN-CONTAINING PROTEIN"/>
    <property type="match status" value="1"/>
</dbReference>
<feature type="domain" description="FAD-binding" evidence="6">
    <location>
        <begin position="4"/>
        <end position="337"/>
    </location>
</feature>
<dbReference type="Proteomes" id="UP001338125">
    <property type="component" value="Unassembled WGS sequence"/>
</dbReference>
<accession>A0ABR0SI60</accession>
<dbReference type="InterPro" id="IPR036188">
    <property type="entry name" value="FAD/NAD-bd_sf"/>
</dbReference>
<dbReference type="SUPFAM" id="SSF51905">
    <property type="entry name" value="FAD/NAD(P)-binding domain"/>
    <property type="match status" value="1"/>
</dbReference>
<name>A0ABR0SI60_9HYPO</name>
<dbReference type="EMBL" id="JAVFKD010000014">
    <property type="protein sequence ID" value="KAK5991440.1"/>
    <property type="molecule type" value="Genomic_DNA"/>
</dbReference>
<evidence type="ECO:0000313" key="8">
    <source>
        <dbReference type="Proteomes" id="UP001338125"/>
    </source>
</evidence>
<dbReference type="PRINTS" id="PR00420">
    <property type="entry name" value="RNGMNOXGNASE"/>
</dbReference>
<dbReference type="InterPro" id="IPR050493">
    <property type="entry name" value="FAD-dep_Monooxygenase_BioMet"/>
</dbReference>
<keyword evidence="8" id="KW-1185">Reference proteome</keyword>
<dbReference type="PANTHER" id="PTHR13789">
    <property type="entry name" value="MONOOXYGENASE"/>
    <property type="match status" value="1"/>
</dbReference>
<evidence type="ECO:0000256" key="1">
    <source>
        <dbReference type="ARBA" id="ARBA00007992"/>
    </source>
</evidence>
<comment type="similarity">
    <text evidence="1">Belongs to the paxM FAD-dependent monooxygenase family.</text>
</comment>
<sequence>MAPQVIIIGGGLGGPILALCLRKYGISSAIYELRPKTYEAGGNVVMSPNAARVLDHVGLYGRLFAKGFSYEEISFCNGRGEMLGKFLNGSQKHYNFHALRIRRLILHGELLKACEERQIPVYHDKKFKRIVSESAEDTTVEFEDGEEVTAEFIIGCDGIHSKVRGYIQEMHPTFSGLMGIGGLLMESELESLQKDTRPYFPTIMYGANGSFAVMPVSFDGKQLGYFSTIEAEDRSREDWDALYKDKQKLKQMLHDRFLDPKAHWPDFVQEMCEKTPLDSFASYPYYSIPRLDSWKSTHGRVIIIGDAAHAIPPTGGQGAAMAFEDAETLAYTMCRVYSILMVDSSNNPGDVISDQLTKWERHRQERIAKVLDFTTNNGTLRKASPSVYVQTAKEWMIWAIFKFIGSGAGTNWLYTYNAENVLGALV</sequence>
<proteinExistence type="inferred from homology"/>
<keyword evidence="3" id="KW-0274">FAD</keyword>